<dbReference type="Proteomes" id="UP001159387">
    <property type="component" value="Unassembled WGS sequence"/>
</dbReference>
<evidence type="ECO:0000313" key="3">
    <source>
        <dbReference type="Proteomes" id="UP001159387"/>
    </source>
</evidence>
<evidence type="ECO:0000259" key="1">
    <source>
        <dbReference type="Pfam" id="PF00535"/>
    </source>
</evidence>
<organism evidence="2 3">
    <name type="scientific">Chrysosporum bergii ANA360D</name>
    <dbReference type="NCBI Taxonomy" id="617107"/>
    <lineage>
        <taxon>Bacteria</taxon>
        <taxon>Bacillati</taxon>
        <taxon>Cyanobacteriota</taxon>
        <taxon>Cyanophyceae</taxon>
        <taxon>Nostocales</taxon>
        <taxon>Nodulariaceae</taxon>
        <taxon>Chrysosporum</taxon>
    </lineage>
</organism>
<dbReference type="SUPFAM" id="SSF53448">
    <property type="entry name" value="Nucleotide-diphospho-sugar transferases"/>
    <property type="match status" value="1"/>
</dbReference>
<accession>A0AA43GUD0</accession>
<dbReference type="InterPro" id="IPR001173">
    <property type="entry name" value="Glyco_trans_2-like"/>
</dbReference>
<dbReference type="RefSeq" id="WP_280654968.1">
    <property type="nucleotide sequence ID" value="NZ_JANQDH010000075.1"/>
</dbReference>
<protein>
    <submittedName>
        <fullName evidence="2">Glycosyltransferase</fullName>
    </submittedName>
</protein>
<sequence>MSYPLLSIIIPTYNRPHLLPRAVNTALAQTLEDIEVIVVDDASNEPVNLLTDPRLKVIRLPKNQGTAAARNIGAKTARGRWISYLDDDDELLPHMAKVSLEAVANTSLPKPVAVLSSLEVVNQDGKFLSQRVPPSLPRGAHFFLEEIESELSFFSKQTLVVERELFLKIGGYDENFTSRVHTEMFLRLNPVCSILGLPTVSYRLYVHDGPRISQNPALRQVNFQRLVSKHQSLLLQHPKAFAKFLYEHAVRSSQLGQNSEAFSTLLWAMQLAPRDTLLRIKTSCKNKFMGYIPQVRQSTRSNYSDLDNPEN</sequence>
<dbReference type="CDD" id="cd00761">
    <property type="entry name" value="Glyco_tranf_GTA_type"/>
    <property type="match status" value="1"/>
</dbReference>
<comment type="caution">
    <text evidence="2">The sequence shown here is derived from an EMBL/GenBank/DDBJ whole genome shotgun (WGS) entry which is preliminary data.</text>
</comment>
<dbReference type="PANTHER" id="PTHR43685">
    <property type="entry name" value="GLYCOSYLTRANSFERASE"/>
    <property type="match status" value="1"/>
</dbReference>
<dbReference type="Gene3D" id="3.90.550.10">
    <property type="entry name" value="Spore Coat Polysaccharide Biosynthesis Protein SpsA, Chain A"/>
    <property type="match status" value="1"/>
</dbReference>
<dbReference type="AlphaFoldDB" id="A0AA43GUD0"/>
<dbReference type="PANTHER" id="PTHR43685:SF2">
    <property type="entry name" value="GLYCOSYLTRANSFERASE 2-LIKE DOMAIN-CONTAINING PROTEIN"/>
    <property type="match status" value="1"/>
</dbReference>
<feature type="domain" description="Glycosyltransferase 2-like" evidence="1">
    <location>
        <begin position="7"/>
        <end position="102"/>
    </location>
</feature>
<dbReference type="InterPro" id="IPR050834">
    <property type="entry name" value="Glycosyltransf_2"/>
</dbReference>
<name>A0AA43GUD0_9CYAN</name>
<dbReference type="EMBL" id="JANQDH010000075">
    <property type="protein sequence ID" value="MDH6060978.1"/>
    <property type="molecule type" value="Genomic_DNA"/>
</dbReference>
<gene>
    <name evidence="2" type="ORF">NWP17_11080</name>
</gene>
<evidence type="ECO:0000313" key="2">
    <source>
        <dbReference type="EMBL" id="MDH6060978.1"/>
    </source>
</evidence>
<proteinExistence type="predicted"/>
<dbReference type="Pfam" id="PF00535">
    <property type="entry name" value="Glycos_transf_2"/>
    <property type="match status" value="1"/>
</dbReference>
<reference evidence="2 3" key="1">
    <citation type="journal article" date="2023" name="J. Phycol.">
        <title>Chrysosporum ovalisporum is synonymous with the true-branching cyanobacterium Umezakia natans (Nostocales/Aphanizomenonaceae).</title>
        <authorList>
            <person name="McGregor G.B."/>
            <person name="Sendall B.C."/>
            <person name="Niiyama Y."/>
            <person name="Tuji A."/>
            <person name="Willis A."/>
        </authorList>
    </citation>
    <scope>NUCLEOTIDE SEQUENCE [LARGE SCALE GENOMIC DNA]</scope>
    <source>
        <strain evidence="2 3">ANA360D</strain>
    </source>
</reference>
<dbReference type="InterPro" id="IPR029044">
    <property type="entry name" value="Nucleotide-diphossugar_trans"/>
</dbReference>
<keyword evidence="3" id="KW-1185">Reference proteome</keyword>